<reference evidence="1 2" key="1">
    <citation type="submission" date="2023-10" db="EMBL/GenBank/DDBJ databases">
        <title>Rubellicoccus peritrichatus gen. nov., sp. nov., isolated from an algae of coral reef tank.</title>
        <authorList>
            <person name="Luo J."/>
        </authorList>
    </citation>
    <scope>NUCLEOTIDE SEQUENCE [LARGE SCALE GENOMIC DNA]</scope>
    <source>
        <strain evidence="1 2">CR14</strain>
    </source>
</reference>
<keyword evidence="2" id="KW-1185">Reference proteome</keyword>
<proteinExistence type="predicted"/>
<name>A0AAQ3LCB2_9BACT</name>
<protein>
    <submittedName>
        <fullName evidence="1">Uncharacterized protein</fullName>
    </submittedName>
</protein>
<gene>
    <name evidence="1" type="ORF">RZN69_08725</name>
</gene>
<dbReference type="KEGG" id="puo:RZN69_08725"/>
<dbReference type="SUPFAM" id="SSF75011">
    <property type="entry name" value="3-carboxy-cis,cis-mucoante lactonizing enzyme"/>
    <property type="match status" value="1"/>
</dbReference>
<dbReference type="Proteomes" id="UP001304300">
    <property type="component" value="Chromosome"/>
</dbReference>
<dbReference type="InterPro" id="IPR013211">
    <property type="entry name" value="LVIVD"/>
</dbReference>
<dbReference type="Pfam" id="PF08309">
    <property type="entry name" value="LVIVD"/>
    <property type="match status" value="11"/>
</dbReference>
<evidence type="ECO:0000313" key="2">
    <source>
        <dbReference type="Proteomes" id="UP001304300"/>
    </source>
</evidence>
<organism evidence="1 2">
    <name type="scientific">Rubellicoccus peritrichatus</name>
    <dbReference type="NCBI Taxonomy" id="3080537"/>
    <lineage>
        <taxon>Bacteria</taxon>
        <taxon>Pseudomonadati</taxon>
        <taxon>Verrucomicrobiota</taxon>
        <taxon>Opitutia</taxon>
        <taxon>Puniceicoccales</taxon>
        <taxon>Cerasicoccaceae</taxon>
        <taxon>Rubellicoccus</taxon>
    </lineage>
</organism>
<dbReference type="RefSeq" id="WP_317835718.1">
    <property type="nucleotide sequence ID" value="NZ_CP136920.1"/>
</dbReference>
<accession>A0AAQ3LCB2</accession>
<sequence>MKTILTIVYLLCCATAIGAIPSTLPYQGRISNNGSLPTGSHHFKFAIVDHATTPTVSYWSNDLTSTTGSEPSTSHVIAITNGLFNVTLGEGGASNAAIPSTVWSNDNLILQVWYSETGAPGTFSSIDSVPILPVAHAHRATVADSLATGVSVNDADSDPTNELQTLSVNGGALSIDGGVTNVDLSNAVNTILDGSSGLGVGLSGNTPDAALHINSNTGYDGTLQGLSNRAEILDGSFATAPLGATRIIEVSGGYAYFGTTIGLIIFDVSDLGGIGPVEVARIEDGDSADFDSLADVRGIEIEGDYAYVSSFADSALTIIDVSDPTNPSFVSKIQDGVGGFDFLSGCFNSEIDDDLLYVAGVSDGAISIVDISGPASPQLIGVIRDGVNGFNNLGFVIDLKVSGDLLYATAFGDDSLNIIDISNPASPQLVSSVVDGSGGFDFLWTATDVEIAGDYAYVAAFNEGALNIIDISTPASPQLVSVIRDDVAGFNNLNSIRRIRLIDELVYVVSQGDNALTVIDVSDKANPVLVAEAIDGVNGFNQLEELYSIDVDGNNIYVASFSETNPTVTIIEQTFDTITVDLIAQNRIGIGTSEPSAELHVAGDAFVTGSLLDSSQQAGTTGQILTTTGSGTEWTTLNVNDADSDPTNELQTLSLNGGALSIDGGATNVDLSSAVNTILDGSSGLGIGLGNVDPDAGLQINSGTGYDIPTNSLISFIDDSVTSTNGLGGTLRIEIKDGYLYAVNLSGDLWVFDVNDLNGAGPVEVDYIDQASNSNSLLREVSVVGDHLFISSQGGTLSILNIADPTAVFSEVVLRDGDPGFDLLNDAYDVAVTGNYLYVVSANSDSGITVMDFSVPNAPSFVTTIESTDPGFGRLINPRGLKIVGNYAFVAATDAFIVLDVSDPINPAFVTEVYNGDGTFNTLSSIPQMDLANGFVYLPNIGHDQLTIIDVTDPTAPALAAVLEDGTGGFNDLDGVRNVAVLGDTAYVVAETDGALNIIDVTTPGNPQLIEVIRDLDGSRSLGGPVDVELGDGLIFISDLSLGGIVTLNYAPWRVPVDLIAQNRIGIGTSEPSAQLHVAGDAFVTGSLLDSSQQAGTSGQVLTTSGTGTEWANLNISNIGAGTFANDGNIRLNRFQKLNVQEWETENGLFALPQLNLDGSPSGVTFGNAPNLKGNTANNPDASNFNAINQVALTSGAGGILGAITGGNEIPALSWSNSGNVNFYGNIELRNIESDLILHSKQHGGGLGMYDNATRKFGDSTVTGPVLYSPFGGALGTTIGGNRLVALRWQSKGHSGVEPLVVIEGDSVFNGDAFFQGNAIRLNNGFSRTYIRWLTRDNPFGDHSPGIENGNGGMLLVGKQGGIIGTDNGSTEAIAMRWWENARVSFGDDLVAAQTIVTITGQAFPTTVGTTNDLADHLLNVRTSNLTEVLVVNEDNTVDITNLNVTGTATLPAGSIDGSVIAAGSLDGAAITASSIDGAAITAGSLDGSAITAGSLDGSTIAAGSLDGAAITVGSVDGSAIENGSIEQVDLAQFAYTRPLHISPNEGLYLSSNTTPPIAGERPMYHKGLETVQSANGDGSFAGLSFAGVSLFGDDGGVLGTRDSNFTQYEESAAFRWYTGHRASFGAHTSDDDTLVNIRGRNYLPRGLEAPPLIPPDPYANILRIETSDGTDILIAKEAGEVEINNLSVTGTASLPAGSISSSAVADGTIVATDIADNAITTNKIADDAVTLDKLADNVPTLATSRPTHIIHGSIDTNTVFSTGHGYSISRTANTTGQYVITWSTPFVGTLSDYTLVITPETDGDTRVATIINKTNSSATIRIRSLNGNAQNAGFSFMAIGY</sequence>
<dbReference type="EMBL" id="CP136920">
    <property type="protein sequence ID" value="WOO43176.1"/>
    <property type="molecule type" value="Genomic_DNA"/>
</dbReference>
<dbReference type="SUPFAM" id="SSF101908">
    <property type="entry name" value="Putative isomerase YbhE"/>
    <property type="match status" value="1"/>
</dbReference>
<evidence type="ECO:0000313" key="1">
    <source>
        <dbReference type="EMBL" id="WOO43176.1"/>
    </source>
</evidence>